<organism evidence="1 2">
    <name type="scientific">Psylliodes chrysocephalus</name>
    <dbReference type="NCBI Taxonomy" id="3402493"/>
    <lineage>
        <taxon>Eukaryota</taxon>
        <taxon>Metazoa</taxon>
        <taxon>Ecdysozoa</taxon>
        <taxon>Arthropoda</taxon>
        <taxon>Hexapoda</taxon>
        <taxon>Insecta</taxon>
        <taxon>Pterygota</taxon>
        <taxon>Neoptera</taxon>
        <taxon>Endopterygota</taxon>
        <taxon>Coleoptera</taxon>
        <taxon>Polyphaga</taxon>
        <taxon>Cucujiformia</taxon>
        <taxon>Chrysomeloidea</taxon>
        <taxon>Chrysomelidae</taxon>
        <taxon>Galerucinae</taxon>
        <taxon>Alticini</taxon>
        <taxon>Psylliodes</taxon>
    </lineage>
</organism>
<name>A0A9P0CPF4_9CUCU</name>
<accession>A0A9P0CPF4</accession>
<dbReference type="EMBL" id="OV651825">
    <property type="protein sequence ID" value="CAH1102804.1"/>
    <property type="molecule type" value="Genomic_DNA"/>
</dbReference>
<evidence type="ECO:0000313" key="1">
    <source>
        <dbReference type="EMBL" id="CAH1102804.1"/>
    </source>
</evidence>
<evidence type="ECO:0000313" key="2">
    <source>
        <dbReference type="Proteomes" id="UP001153636"/>
    </source>
</evidence>
<dbReference type="AlphaFoldDB" id="A0A9P0CPF4"/>
<gene>
    <name evidence="1" type="ORF">PSYICH_LOCUS3819</name>
</gene>
<dbReference type="Proteomes" id="UP001153636">
    <property type="component" value="Chromosome 13"/>
</dbReference>
<dbReference type="Gene3D" id="3.60.10.10">
    <property type="entry name" value="Endonuclease/exonuclease/phosphatase"/>
    <property type="match status" value="1"/>
</dbReference>
<dbReference type="InterPro" id="IPR036691">
    <property type="entry name" value="Endo/exonu/phosph_ase_sf"/>
</dbReference>
<sequence length="179" mass="20883">MQRLGIIIYKPTIGGHSKHSESNRNGKKLIEFATEKDLRIATTYFQHAEIYKGTWISPDRKTCNQIDHIAIESKHLKYILDARSYRGADIDTDHILVRAKLKYRKPPKERKRLVGGIQDSLNRWAEYFNEVFEIEENDVPEMYVENNLGINNQDEPISIDEIKEIIRMVKNNKAPGEMI</sequence>
<protein>
    <submittedName>
        <fullName evidence="1">Uncharacterized protein</fullName>
    </submittedName>
</protein>
<dbReference type="OrthoDB" id="8195170at2759"/>
<proteinExistence type="predicted"/>
<keyword evidence="2" id="KW-1185">Reference proteome</keyword>
<reference evidence="1" key="1">
    <citation type="submission" date="2022-01" db="EMBL/GenBank/DDBJ databases">
        <authorList>
            <person name="King R."/>
        </authorList>
    </citation>
    <scope>NUCLEOTIDE SEQUENCE</scope>
</reference>